<dbReference type="EMBL" id="PIPW01000003">
    <property type="protein sequence ID" value="RUO52127.1"/>
    <property type="molecule type" value="Genomic_DNA"/>
</dbReference>
<evidence type="ECO:0000313" key="1">
    <source>
        <dbReference type="EMBL" id="RUO52127.1"/>
    </source>
</evidence>
<dbReference type="AlphaFoldDB" id="A0A432XTS5"/>
<accession>A0A432XTS5</accession>
<dbReference type="GO" id="GO:0032259">
    <property type="term" value="P:methylation"/>
    <property type="evidence" value="ECO:0007669"/>
    <property type="project" value="UniProtKB-KW"/>
</dbReference>
<dbReference type="GO" id="GO:0008168">
    <property type="term" value="F:methyltransferase activity"/>
    <property type="evidence" value="ECO:0007669"/>
    <property type="project" value="UniProtKB-KW"/>
</dbReference>
<keyword evidence="1" id="KW-0808">Transferase</keyword>
<proteinExistence type="predicted"/>
<dbReference type="Proteomes" id="UP000287198">
    <property type="component" value="Unassembled WGS sequence"/>
</dbReference>
<sequence>MFYTQRRGRLRGREYWRCCSCELIQVPEQQRLTPDEEKAIYDFHENSPDDQRYRDFLARIAIPLQQQLAPEARGLDYGCGPGPTLPLMMTEAGFPCSVYDIYYAPHPERLRESYDYITCTEVIEHLGQPAQVIQQLVDCLVPGGHLAFMTKRRRDLEQFKGWSYRNDPTHISFFHINSFAWLAHHWQLDNVYTSDDAMIFRLPD</sequence>
<dbReference type="SUPFAM" id="SSF53335">
    <property type="entry name" value="S-adenosyl-L-methionine-dependent methyltransferases"/>
    <property type="match status" value="1"/>
</dbReference>
<dbReference type="InterPro" id="IPR029063">
    <property type="entry name" value="SAM-dependent_MTases_sf"/>
</dbReference>
<dbReference type="OrthoDB" id="9791944at2"/>
<protein>
    <submittedName>
        <fullName evidence="1">Methyltransferase</fullName>
    </submittedName>
</protein>
<gene>
    <name evidence="1" type="ORF">CWI69_10085</name>
</gene>
<comment type="caution">
    <text evidence="1">The sequence shown here is derived from an EMBL/GenBank/DDBJ whole genome shotgun (WGS) entry which is preliminary data.</text>
</comment>
<dbReference type="Pfam" id="PF13489">
    <property type="entry name" value="Methyltransf_23"/>
    <property type="match status" value="1"/>
</dbReference>
<keyword evidence="2" id="KW-1185">Reference proteome</keyword>
<reference evidence="2" key="1">
    <citation type="journal article" date="2018" name="Front. Microbiol.">
        <title>Genome-Based Analysis Reveals the Taxonomy and Diversity of the Family Idiomarinaceae.</title>
        <authorList>
            <person name="Liu Y."/>
            <person name="Lai Q."/>
            <person name="Shao Z."/>
        </authorList>
    </citation>
    <scope>NUCLEOTIDE SEQUENCE [LARGE SCALE GENOMIC DNA]</scope>
    <source>
        <strain evidence="2">BH195</strain>
    </source>
</reference>
<keyword evidence="1" id="KW-0489">Methyltransferase</keyword>
<name>A0A432XTS5_9GAMM</name>
<evidence type="ECO:0000313" key="2">
    <source>
        <dbReference type="Proteomes" id="UP000287198"/>
    </source>
</evidence>
<organism evidence="1 2">
    <name type="scientific">Pseudidiomarina halophila</name>
    <dbReference type="NCBI Taxonomy" id="1449799"/>
    <lineage>
        <taxon>Bacteria</taxon>
        <taxon>Pseudomonadati</taxon>
        <taxon>Pseudomonadota</taxon>
        <taxon>Gammaproteobacteria</taxon>
        <taxon>Alteromonadales</taxon>
        <taxon>Idiomarinaceae</taxon>
        <taxon>Pseudidiomarina</taxon>
    </lineage>
</organism>
<dbReference type="Gene3D" id="3.40.50.150">
    <property type="entry name" value="Vaccinia Virus protein VP39"/>
    <property type="match status" value="1"/>
</dbReference>